<dbReference type="InterPro" id="IPR024904">
    <property type="entry name" value="OTCase_ArgI"/>
</dbReference>
<feature type="binding site" evidence="7">
    <location>
        <position position="296"/>
    </location>
    <ligand>
        <name>carbamoyl phosphate</name>
        <dbReference type="ChEBI" id="CHEBI:58228"/>
    </ligand>
</feature>
<dbReference type="InterPro" id="IPR036901">
    <property type="entry name" value="Asp/Orn_carbamoylTrfase_sf"/>
</dbReference>
<keyword evidence="7" id="KW-0963">Cytoplasm</keyword>
<dbReference type="InterPro" id="IPR006131">
    <property type="entry name" value="Asp_carbamoyltransf_Asp/Orn-bd"/>
</dbReference>
<evidence type="ECO:0000259" key="8">
    <source>
        <dbReference type="Pfam" id="PF00185"/>
    </source>
</evidence>
<dbReference type="Pfam" id="PF02729">
    <property type="entry name" value="OTCace_N"/>
    <property type="match status" value="1"/>
</dbReference>
<dbReference type="PRINTS" id="PR00100">
    <property type="entry name" value="AOTCASE"/>
</dbReference>
<dbReference type="PRINTS" id="PR00102">
    <property type="entry name" value="OTCASE"/>
</dbReference>
<dbReference type="AlphaFoldDB" id="A0A3M0C1B3"/>
<protein>
    <recommendedName>
        <fullName evidence="4 7">Ornithine carbamoyltransferase</fullName>
        <shortName evidence="7">OTCase</shortName>
        <ecNumber evidence="4 7">2.1.3.3</ecNumber>
    </recommendedName>
</protein>
<comment type="catalytic activity">
    <reaction evidence="6 7">
        <text>carbamoyl phosphate + L-ornithine = L-citrulline + phosphate + H(+)</text>
        <dbReference type="Rhea" id="RHEA:19513"/>
        <dbReference type="ChEBI" id="CHEBI:15378"/>
        <dbReference type="ChEBI" id="CHEBI:43474"/>
        <dbReference type="ChEBI" id="CHEBI:46911"/>
        <dbReference type="ChEBI" id="CHEBI:57743"/>
        <dbReference type="ChEBI" id="CHEBI:58228"/>
        <dbReference type="EC" id="2.1.3.3"/>
    </reaction>
</comment>
<evidence type="ECO:0000313" key="10">
    <source>
        <dbReference type="EMBL" id="RMB00596.1"/>
    </source>
</evidence>
<feature type="binding site" evidence="7">
    <location>
        <position position="229"/>
    </location>
    <ligand>
        <name>L-ornithine</name>
        <dbReference type="ChEBI" id="CHEBI:46911"/>
    </ligand>
</feature>
<feature type="binding site" evidence="7">
    <location>
        <begin position="60"/>
        <end position="63"/>
    </location>
    <ligand>
        <name>carbamoyl phosphate</name>
        <dbReference type="ChEBI" id="CHEBI:58228"/>
    </ligand>
</feature>
<evidence type="ECO:0000256" key="6">
    <source>
        <dbReference type="ARBA" id="ARBA00048772"/>
    </source>
</evidence>
<dbReference type="GO" id="GO:0004585">
    <property type="term" value="F:ornithine carbamoyltransferase activity"/>
    <property type="evidence" value="ECO:0007669"/>
    <property type="project" value="UniProtKB-UniRule"/>
</dbReference>
<feature type="binding site" evidence="7">
    <location>
        <position position="111"/>
    </location>
    <ligand>
        <name>carbamoyl phosphate</name>
        <dbReference type="ChEBI" id="CHEBI:58228"/>
    </ligand>
</feature>
<feature type="binding site" evidence="7">
    <location>
        <begin position="138"/>
        <end position="141"/>
    </location>
    <ligand>
        <name>carbamoyl phosphate</name>
        <dbReference type="ChEBI" id="CHEBI:58228"/>
    </ligand>
</feature>
<feature type="binding site" evidence="7">
    <location>
        <begin position="233"/>
        <end position="234"/>
    </location>
    <ligand>
        <name>L-ornithine</name>
        <dbReference type="ChEBI" id="CHEBI:46911"/>
    </ligand>
</feature>
<feature type="domain" description="Aspartate/ornithine carbamoyltransferase Asp/Orn-binding" evidence="8">
    <location>
        <begin position="158"/>
        <end position="307"/>
    </location>
</feature>
<feature type="binding site" evidence="7">
    <location>
        <position position="87"/>
    </location>
    <ligand>
        <name>carbamoyl phosphate</name>
        <dbReference type="ChEBI" id="CHEBI:58228"/>
    </ligand>
</feature>
<dbReference type="InterPro" id="IPR006130">
    <property type="entry name" value="Asp/Orn_carbamoylTrfase"/>
</dbReference>
<evidence type="ECO:0000313" key="11">
    <source>
        <dbReference type="Proteomes" id="UP000271227"/>
    </source>
</evidence>
<comment type="similarity">
    <text evidence="3 7">Belongs to the aspartate/ornithine carbamoyltransferase superfamily. OTCase family.</text>
</comment>
<name>A0A3M0C1B3_9PROT</name>
<gene>
    <name evidence="10" type="ORF">BXY39_3784</name>
</gene>
<comment type="caution">
    <text evidence="10">The sequence shown here is derived from an EMBL/GenBank/DDBJ whole genome shotgun (WGS) entry which is preliminary data.</text>
</comment>
<dbReference type="FunCoup" id="A0A3M0C1B3">
    <property type="interactions" value="462"/>
</dbReference>
<dbReference type="Pfam" id="PF00185">
    <property type="entry name" value="OTCace"/>
    <property type="match status" value="1"/>
</dbReference>
<dbReference type="GO" id="GO:0042450">
    <property type="term" value="P:L-arginine biosynthetic process via ornithine"/>
    <property type="evidence" value="ECO:0007669"/>
    <property type="project" value="UniProtKB-UniRule"/>
</dbReference>
<dbReference type="PROSITE" id="PS00097">
    <property type="entry name" value="CARBAMOYLTRANSFERASE"/>
    <property type="match status" value="1"/>
</dbReference>
<feature type="binding site" evidence="7">
    <location>
        <position position="169"/>
    </location>
    <ligand>
        <name>L-ornithine</name>
        <dbReference type="ChEBI" id="CHEBI:46911"/>
    </ligand>
</feature>
<dbReference type="RefSeq" id="WP_121940417.1">
    <property type="nucleotide sequence ID" value="NZ_REFR01000017.1"/>
</dbReference>
<dbReference type="InterPro" id="IPR002292">
    <property type="entry name" value="Orn/put_carbamltrans"/>
</dbReference>
<dbReference type="NCBIfam" id="TIGR00658">
    <property type="entry name" value="orni_carb_tr"/>
    <property type="match status" value="1"/>
</dbReference>
<dbReference type="NCBIfam" id="NF001986">
    <property type="entry name" value="PRK00779.1"/>
    <property type="match status" value="1"/>
</dbReference>
<dbReference type="PANTHER" id="PTHR45753">
    <property type="entry name" value="ORNITHINE CARBAMOYLTRANSFERASE, MITOCHONDRIAL"/>
    <property type="match status" value="1"/>
</dbReference>
<dbReference type="OrthoDB" id="9802587at2"/>
<dbReference type="EMBL" id="REFR01000017">
    <property type="protein sequence ID" value="RMB00596.1"/>
    <property type="molecule type" value="Genomic_DNA"/>
</dbReference>
<dbReference type="SUPFAM" id="SSF53671">
    <property type="entry name" value="Aspartate/ornithine carbamoyltransferase"/>
    <property type="match status" value="1"/>
</dbReference>
<dbReference type="GO" id="GO:0005737">
    <property type="term" value="C:cytoplasm"/>
    <property type="evidence" value="ECO:0007669"/>
    <property type="project" value="UniProtKB-SubCell"/>
</dbReference>
<feature type="binding site" evidence="7">
    <location>
        <begin position="268"/>
        <end position="269"/>
    </location>
    <ligand>
        <name>carbamoyl phosphate</name>
        <dbReference type="ChEBI" id="CHEBI:58228"/>
    </ligand>
</feature>
<evidence type="ECO:0000259" key="9">
    <source>
        <dbReference type="Pfam" id="PF02729"/>
    </source>
</evidence>
<comment type="subcellular location">
    <subcellularLocation>
        <location evidence="7">Cytoplasm</location>
    </subcellularLocation>
</comment>
<evidence type="ECO:0000256" key="4">
    <source>
        <dbReference type="ARBA" id="ARBA00013007"/>
    </source>
</evidence>
<comment type="function">
    <text evidence="1">Reversibly catalyzes the transfer of the carbamoyl group from carbamoyl phosphate (CP) to the N(epsilon) atom of ornithine (ORN) to produce L-citrulline.</text>
</comment>
<dbReference type="Gene3D" id="3.40.50.1370">
    <property type="entry name" value="Aspartate/ornithine carbamoyltransferase"/>
    <property type="match status" value="2"/>
</dbReference>
<organism evidence="10 11">
    <name type="scientific">Eilatimonas milleporae</name>
    <dbReference type="NCBI Taxonomy" id="911205"/>
    <lineage>
        <taxon>Bacteria</taxon>
        <taxon>Pseudomonadati</taxon>
        <taxon>Pseudomonadota</taxon>
        <taxon>Alphaproteobacteria</taxon>
        <taxon>Kordiimonadales</taxon>
        <taxon>Kordiimonadaceae</taxon>
        <taxon>Eilatimonas</taxon>
    </lineage>
</organism>
<reference evidence="10 11" key="1">
    <citation type="submission" date="2018-10" db="EMBL/GenBank/DDBJ databases">
        <title>Genomic Encyclopedia of Archaeal and Bacterial Type Strains, Phase II (KMG-II): from individual species to whole genera.</title>
        <authorList>
            <person name="Goeker M."/>
        </authorList>
    </citation>
    <scope>NUCLEOTIDE SEQUENCE [LARGE SCALE GENOMIC DNA]</scope>
    <source>
        <strain evidence="10 11">DSM 25217</strain>
    </source>
</reference>
<evidence type="ECO:0000256" key="2">
    <source>
        <dbReference type="ARBA" id="ARBA00004975"/>
    </source>
</evidence>
<evidence type="ECO:0000256" key="5">
    <source>
        <dbReference type="ARBA" id="ARBA00022679"/>
    </source>
</evidence>
<keyword evidence="5 7" id="KW-0808">Transferase</keyword>
<proteinExistence type="inferred from homology"/>
<feature type="domain" description="Aspartate/ornithine carbamoyltransferase carbamoyl-P binding" evidence="9">
    <location>
        <begin position="6"/>
        <end position="150"/>
    </location>
</feature>
<dbReference type="GO" id="GO:0019240">
    <property type="term" value="P:citrulline biosynthetic process"/>
    <property type="evidence" value="ECO:0007669"/>
    <property type="project" value="TreeGrafter"/>
</dbReference>
<dbReference type="InParanoid" id="A0A3M0C1B3"/>
<keyword evidence="11" id="KW-1185">Reference proteome</keyword>
<dbReference type="HAMAP" id="MF_01109">
    <property type="entry name" value="OTCase"/>
    <property type="match status" value="1"/>
</dbReference>
<dbReference type="Proteomes" id="UP000271227">
    <property type="component" value="Unassembled WGS sequence"/>
</dbReference>
<dbReference type="EC" id="2.1.3.3" evidence="4 7"/>
<evidence type="ECO:0000256" key="3">
    <source>
        <dbReference type="ARBA" id="ARBA00007805"/>
    </source>
</evidence>
<dbReference type="GO" id="GO:0016597">
    <property type="term" value="F:amino acid binding"/>
    <property type="evidence" value="ECO:0007669"/>
    <property type="project" value="InterPro"/>
</dbReference>
<evidence type="ECO:0000256" key="1">
    <source>
        <dbReference type="ARBA" id="ARBA00003822"/>
    </source>
</evidence>
<sequence>MSGTPRHFLDLKDFDGATLRLILDTARLWRDARDGRPKGAVDDGAPLAGRALAMIFEKASTRTRISFDMAMRQLGGTSLVLESGAMQLGRGETVADTARVMSRYVDVIMIRANVHSMVEELAAHAGVPVINGLTDRSHPCQLMADMMTFEDHRGPIAGRRVAWVGDGNNVAVSLIEAAVRLDFALTMACPPALAPPDGVMQWAQSQGGSVTLTDDPAAAVAGVDAVFTDTWVSMGDARDNARLQALAPFQVDKALMNRAAADAIFMHCLPAHRGEEVTDDVIDGPGSVVWDEAENRLHAQKAVLAWCLGAIG</sequence>
<evidence type="ECO:0000256" key="7">
    <source>
        <dbReference type="HAMAP-Rule" id="MF_01109"/>
    </source>
</evidence>
<dbReference type="PANTHER" id="PTHR45753:SF3">
    <property type="entry name" value="ORNITHINE TRANSCARBAMYLASE, MITOCHONDRIAL"/>
    <property type="match status" value="1"/>
</dbReference>
<dbReference type="InterPro" id="IPR006132">
    <property type="entry name" value="Asp/Orn_carbamoyltranf_P-bd"/>
</dbReference>
<accession>A0A3M0C1B3</accession>
<dbReference type="FunFam" id="3.40.50.1370:FF:000008">
    <property type="entry name" value="Ornithine carbamoyltransferase"/>
    <property type="match status" value="1"/>
</dbReference>
<comment type="pathway">
    <text evidence="2">Amino-acid biosynthesis; L-arginine biosynthesis; L-arginine from L-ornithine and carbamoyl phosphate: step 1/3.</text>
</comment>